<evidence type="ECO:0000256" key="4">
    <source>
        <dbReference type="ARBA" id="ARBA00022729"/>
    </source>
</evidence>
<gene>
    <name evidence="9" type="ORF">QQ008_20800</name>
</gene>
<evidence type="ECO:0000259" key="8">
    <source>
        <dbReference type="PROSITE" id="PS51007"/>
    </source>
</evidence>
<dbReference type="PANTHER" id="PTHR30600">
    <property type="entry name" value="CYTOCHROME C PEROXIDASE-RELATED"/>
    <property type="match status" value="1"/>
</dbReference>
<dbReference type="EMBL" id="JAUJEA010000008">
    <property type="protein sequence ID" value="MDN5203843.1"/>
    <property type="molecule type" value="Genomic_DNA"/>
</dbReference>
<evidence type="ECO:0000256" key="6">
    <source>
        <dbReference type="ARBA" id="ARBA00023004"/>
    </source>
</evidence>
<evidence type="ECO:0000256" key="1">
    <source>
        <dbReference type="ARBA" id="ARBA00004196"/>
    </source>
</evidence>
<dbReference type="InterPro" id="IPR036909">
    <property type="entry name" value="Cyt_c-like_dom_sf"/>
</dbReference>
<keyword evidence="6 7" id="KW-0408">Iron</keyword>
<dbReference type="Gene3D" id="1.10.760.10">
    <property type="entry name" value="Cytochrome c-like domain"/>
    <property type="match status" value="2"/>
</dbReference>
<keyword evidence="9" id="KW-0575">Peroxidase</keyword>
<dbReference type="InterPro" id="IPR004852">
    <property type="entry name" value="Di-haem_cyt_c_peroxidsae"/>
</dbReference>
<comment type="caution">
    <text evidence="9">The sequence shown here is derived from an EMBL/GenBank/DDBJ whole genome shotgun (WGS) entry which is preliminary data.</text>
</comment>
<keyword evidence="4" id="KW-0732">Signal</keyword>
<dbReference type="Pfam" id="PF03150">
    <property type="entry name" value="CCP_MauG"/>
    <property type="match status" value="1"/>
</dbReference>
<sequence>MKINRLAFVTAIVSAAFFYSCVNDDDGPGQTDLDQQLQDVLNTSGGVNSFKFPSSTDLANIPQDPLNPLTPEKVALGQLLFHETGIAVSPKEQMGTGTYSCASCHHAEAGFQAGRAQGIGEGGSGFGTKGQGRTLRVGYDADSLDVQPIRTPSALNIAYQKNILWNGQFGATGVNVGTEALWTPGTPKEVNTLGFEGTEIQAIAGLGVHRMDVVGSLCESNADYKQMFEDAFPNISESERITKQYAGLAIGAYERTLLATEAPFQKWLNGDKTAMSDSEKRGALVFFGKGNCNSCHSGPALNSMNFYALGMSDLRTLPNVFQMADADHKGRADFTGASEDEYKFKVPQLYNLKDSPFLGHGSSFNSVREVVEYKNSAVPENAVVPTSQLATEFTALNLTDEEIADLTNFIETALYDANLTRYVPSSLPSGNCFPNNDPQSQIDLGCN</sequence>
<keyword evidence="10" id="KW-1185">Reference proteome</keyword>
<dbReference type="PROSITE" id="PS51007">
    <property type="entry name" value="CYTC"/>
    <property type="match status" value="1"/>
</dbReference>
<evidence type="ECO:0000313" key="10">
    <source>
        <dbReference type="Proteomes" id="UP001172082"/>
    </source>
</evidence>
<organism evidence="9 10">
    <name type="scientific">Splendidivirga corallicola</name>
    <dbReference type="NCBI Taxonomy" id="3051826"/>
    <lineage>
        <taxon>Bacteria</taxon>
        <taxon>Pseudomonadati</taxon>
        <taxon>Bacteroidota</taxon>
        <taxon>Cytophagia</taxon>
        <taxon>Cytophagales</taxon>
        <taxon>Splendidivirgaceae</taxon>
        <taxon>Splendidivirga</taxon>
    </lineage>
</organism>
<protein>
    <submittedName>
        <fullName evidence="9">Cytochrome c peroxidase</fullName>
    </submittedName>
</protein>
<comment type="subcellular location">
    <subcellularLocation>
        <location evidence="1">Cell envelope</location>
    </subcellularLocation>
</comment>
<feature type="domain" description="Cytochrome c" evidence="8">
    <location>
        <begin position="277"/>
        <end position="414"/>
    </location>
</feature>
<dbReference type="SUPFAM" id="SSF46626">
    <property type="entry name" value="Cytochrome c"/>
    <property type="match status" value="2"/>
</dbReference>
<dbReference type="RefSeq" id="WP_346753866.1">
    <property type="nucleotide sequence ID" value="NZ_JAUJEA010000008.1"/>
</dbReference>
<dbReference type="PROSITE" id="PS51257">
    <property type="entry name" value="PROKAR_LIPOPROTEIN"/>
    <property type="match status" value="1"/>
</dbReference>
<reference evidence="9" key="1">
    <citation type="submission" date="2023-06" db="EMBL/GenBank/DDBJ databases">
        <title>Genomic of Parafulvivirga corallium.</title>
        <authorList>
            <person name="Wang G."/>
        </authorList>
    </citation>
    <scope>NUCLEOTIDE SEQUENCE</scope>
    <source>
        <strain evidence="9">BMA10</strain>
    </source>
</reference>
<keyword evidence="5" id="KW-0560">Oxidoreductase</keyword>
<dbReference type="GO" id="GO:0004601">
    <property type="term" value="F:peroxidase activity"/>
    <property type="evidence" value="ECO:0007669"/>
    <property type="project" value="UniProtKB-KW"/>
</dbReference>
<dbReference type="InterPro" id="IPR009056">
    <property type="entry name" value="Cyt_c-like_dom"/>
</dbReference>
<evidence type="ECO:0000256" key="3">
    <source>
        <dbReference type="ARBA" id="ARBA00022723"/>
    </source>
</evidence>
<name>A0ABT8KUN7_9BACT</name>
<evidence type="ECO:0000256" key="2">
    <source>
        <dbReference type="ARBA" id="ARBA00022617"/>
    </source>
</evidence>
<dbReference type="InterPro" id="IPR051395">
    <property type="entry name" value="Cytochrome_c_Peroxidase/MauG"/>
</dbReference>
<keyword evidence="3 7" id="KW-0479">Metal-binding</keyword>
<proteinExistence type="predicted"/>
<dbReference type="PANTHER" id="PTHR30600:SF10">
    <property type="entry name" value="BLL6722 PROTEIN"/>
    <property type="match status" value="1"/>
</dbReference>
<evidence type="ECO:0000256" key="5">
    <source>
        <dbReference type="ARBA" id="ARBA00023002"/>
    </source>
</evidence>
<evidence type="ECO:0000256" key="7">
    <source>
        <dbReference type="PROSITE-ProRule" id="PRU00433"/>
    </source>
</evidence>
<dbReference type="Proteomes" id="UP001172082">
    <property type="component" value="Unassembled WGS sequence"/>
</dbReference>
<evidence type="ECO:0000313" key="9">
    <source>
        <dbReference type="EMBL" id="MDN5203843.1"/>
    </source>
</evidence>
<keyword evidence="2 7" id="KW-0349">Heme</keyword>
<accession>A0ABT8KUN7</accession>